<evidence type="ECO:0000313" key="2">
    <source>
        <dbReference type="EMBL" id="CBX90575.1"/>
    </source>
</evidence>
<keyword evidence="1" id="KW-0732">Signal</keyword>
<dbReference type="Proteomes" id="UP000002668">
    <property type="component" value="Genome"/>
</dbReference>
<dbReference type="EMBL" id="FP929064">
    <property type="protein sequence ID" value="CBX90575.1"/>
    <property type="molecule type" value="Genomic_DNA"/>
</dbReference>
<dbReference type="VEuPathDB" id="FungiDB:LEMA_P067010.1"/>
<keyword evidence="3" id="KW-1185">Reference proteome</keyword>
<proteinExistence type="predicted"/>
<sequence length="172" mass="19051">MKLILALLASPGIASAKCFEPNNAHPPPEYNAHDPLLADAFAYIDTALKAAAGRPEYAQERSTGPGAVWDGFCVEDVDRPLYAGLPVNEVVFWDRGDAGVFGEVELPGFRLVTMTIQDPSRPFTYTAVRSIIATMSQTRPELGFKSTWVQSISHYDSSTERQSIYRWQLAWP</sequence>
<accession>E4ZH05</accession>
<feature type="signal peptide" evidence="1">
    <location>
        <begin position="1"/>
        <end position="16"/>
    </location>
</feature>
<dbReference type="OrthoDB" id="5946976at2759"/>
<feature type="chain" id="PRO_5003194683" evidence="1">
    <location>
        <begin position="17"/>
        <end position="172"/>
    </location>
</feature>
<name>E4ZH05_LEPMJ</name>
<dbReference type="HOGENOM" id="CLU_1555533_0_0_1"/>
<dbReference type="AlphaFoldDB" id="E4ZH05"/>
<dbReference type="GeneID" id="13291639"/>
<reference evidence="3" key="1">
    <citation type="journal article" date="2011" name="Nat. Commun.">
        <title>Effector diversification within compartments of the Leptosphaeria maculans genome affected by Repeat-Induced Point mutations.</title>
        <authorList>
            <person name="Rouxel T."/>
            <person name="Grandaubert J."/>
            <person name="Hane J.K."/>
            <person name="Hoede C."/>
            <person name="van de Wouw A.P."/>
            <person name="Couloux A."/>
            <person name="Dominguez V."/>
            <person name="Anthouard V."/>
            <person name="Bally P."/>
            <person name="Bourras S."/>
            <person name="Cozijnsen A.J."/>
            <person name="Ciuffetti L.M."/>
            <person name="Degrave A."/>
            <person name="Dilmaghani A."/>
            <person name="Duret L."/>
            <person name="Fudal I."/>
            <person name="Goodwin S.B."/>
            <person name="Gout L."/>
            <person name="Glaser N."/>
            <person name="Linglin J."/>
            <person name="Kema G.H.J."/>
            <person name="Lapalu N."/>
            <person name="Lawrence C.B."/>
            <person name="May K."/>
            <person name="Meyer M."/>
            <person name="Ollivier B."/>
            <person name="Poulain J."/>
            <person name="Schoch C.L."/>
            <person name="Simon A."/>
            <person name="Spatafora J.W."/>
            <person name="Stachowiak A."/>
            <person name="Turgeon B.G."/>
            <person name="Tyler B.M."/>
            <person name="Vincent D."/>
            <person name="Weissenbach J."/>
            <person name="Amselem J."/>
            <person name="Quesneville H."/>
            <person name="Oliver R.P."/>
            <person name="Wincker P."/>
            <person name="Balesdent M.-H."/>
            <person name="Howlett B.J."/>
        </authorList>
    </citation>
    <scope>NUCLEOTIDE SEQUENCE [LARGE SCALE GENOMIC DNA]</scope>
    <source>
        <strain evidence="3">JN3 / isolate v23.1.3 / race Av1-4-5-6-7-8</strain>
    </source>
</reference>
<organism evidence="2 3">
    <name type="scientific">Leptosphaeria maculans (strain JN3 / isolate v23.1.3 / race Av1-4-5-6-7-8)</name>
    <name type="common">Blackleg fungus</name>
    <name type="synonym">Phoma lingam</name>
    <dbReference type="NCBI Taxonomy" id="985895"/>
    <lineage>
        <taxon>Eukaryota</taxon>
        <taxon>Fungi</taxon>
        <taxon>Dikarya</taxon>
        <taxon>Ascomycota</taxon>
        <taxon>Pezizomycotina</taxon>
        <taxon>Dothideomycetes</taxon>
        <taxon>Pleosporomycetidae</taxon>
        <taxon>Pleosporales</taxon>
        <taxon>Pleosporineae</taxon>
        <taxon>Leptosphaeriaceae</taxon>
        <taxon>Plenodomus</taxon>
        <taxon>Plenodomus lingam/Leptosphaeria maculans species complex</taxon>
    </lineage>
</organism>
<protein>
    <submittedName>
        <fullName evidence="2">Uncharacterized protein</fullName>
    </submittedName>
</protein>
<evidence type="ECO:0000256" key="1">
    <source>
        <dbReference type="SAM" id="SignalP"/>
    </source>
</evidence>
<dbReference type="InParanoid" id="E4ZH05"/>
<gene>
    <name evidence="2" type="ORF">LEMA_P067010.1</name>
</gene>
<evidence type="ECO:0000313" key="3">
    <source>
        <dbReference type="Proteomes" id="UP000002668"/>
    </source>
</evidence>
<dbReference type="STRING" id="985895.E4ZH05"/>